<accession>A0A3P7XAC9</accession>
<evidence type="ECO:0000313" key="3">
    <source>
        <dbReference type="Proteomes" id="UP000050761"/>
    </source>
</evidence>
<sequence>MFLKVEIEVIRPSERMMIKRPSPSEMSTAVVSDTELQSSAVAASRAQTPLSKALAPSNPQSPRAHTPNGPKEPVPSPMEPAPVPVVINVENGTPDSPAKEKQRPKA</sequence>
<dbReference type="AlphaFoldDB" id="A0A183F768"/>
<evidence type="ECO:0000313" key="2">
    <source>
        <dbReference type="EMBL" id="VDO22635.1"/>
    </source>
</evidence>
<name>A0A183F768_HELPZ</name>
<protein>
    <submittedName>
        <fullName evidence="4">Flocculation protein FLO11-like</fullName>
    </submittedName>
</protein>
<feature type="region of interest" description="Disordered" evidence="1">
    <location>
        <begin position="40"/>
        <end position="106"/>
    </location>
</feature>
<evidence type="ECO:0000313" key="4">
    <source>
        <dbReference type="WBParaSite" id="HPBE_0000201001-mRNA-1"/>
    </source>
</evidence>
<reference evidence="4" key="2">
    <citation type="submission" date="2019-09" db="UniProtKB">
        <authorList>
            <consortium name="WormBaseParasite"/>
        </authorList>
    </citation>
    <scope>IDENTIFICATION</scope>
</reference>
<keyword evidence="3" id="KW-1185">Reference proteome</keyword>
<feature type="compositionally biased region" description="Polar residues" evidence="1">
    <location>
        <begin position="40"/>
        <end position="50"/>
    </location>
</feature>
<organism evidence="3 4">
    <name type="scientific">Heligmosomoides polygyrus</name>
    <name type="common">Parasitic roundworm</name>
    <dbReference type="NCBI Taxonomy" id="6339"/>
    <lineage>
        <taxon>Eukaryota</taxon>
        <taxon>Metazoa</taxon>
        <taxon>Ecdysozoa</taxon>
        <taxon>Nematoda</taxon>
        <taxon>Chromadorea</taxon>
        <taxon>Rhabditida</taxon>
        <taxon>Rhabditina</taxon>
        <taxon>Rhabditomorpha</taxon>
        <taxon>Strongyloidea</taxon>
        <taxon>Heligmosomidae</taxon>
        <taxon>Heligmosomoides</taxon>
    </lineage>
</organism>
<gene>
    <name evidence="2" type="ORF">HPBE_LOCUS2011</name>
</gene>
<feature type="compositionally biased region" description="Pro residues" evidence="1">
    <location>
        <begin position="70"/>
        <end position="83"/>
    </location>
</feature>
<accession>A0A183F768</accession>
<feature type="compositionally biased region" description="Basic and acidic residues" evidence="1">
    <location>
        <begin position="97"/>
        <end position="106"/>
    </location>
</feature>
<dbReference type="Proteomes" id="UP000050761">
    <property type="component" value="Unassembled WGS sequence"/>
</dbReference>
<proteinExistence type="predicted"/>
<dbReference type="EMBL" id="UZAH01002636">
    <property type="protein sequence ID" value="VDO22635.1"/>
    <property type="molecule type" value="Genomic_DNA"/>
</dbReference>
<evidence type="ECO:0000256" key="1">
    <source>
        <dbReference type="SAM" id="MobiDB-lite"/>
    </source>
</evidence>
<dbReference type="WBParaSite" id="HPBE_0000201001-mRNA-1">
    <property type="protein sequence ID" value="HPBE_0000201001-mRNA-1"/>
    <property type="gene ID" value="HPBE_0000201001"/>
</dbReference>
<reference evidence="2 3" key="1">
    <citation type="submission" date="2018-11" db="EMBL/GenBank/DDBJ databases">
        <authorList>
            <consortium name="Pathogen Informatics"/>
        </authorList>
    </citation>
    <scope>NUCLEOTIDE SEQUENCE [LARGE SCALE GENOMIC DNA]</scope>
</reference>